<dbReference type="Proteomes" id="UP000515152">
    <property type="component" value="Chromosome 8"/>
</dbReference>
<reference evidence="3" key="1">
    <citation type="submission" date="2025-08" db="UniProtKB">
        <authorList>
            <consortium name="RefSeq"/>
        </authorList>
    </citation>
    <scope>IDENTIFICATION</scope>
</reference>
<dbReference type="AlphaFoldDB" id="A0A8M1KQ08"/>
<feature type="region of interest" description="Disordered" evidence="1">
    <location>
        <begin position="98"/>
        <end position="185"/>
    </location>
</feature>
<feature type="compositionally biased region" description="Low complexity" evidence="1">
    <location>
        <begin position="163"/>
        <end position="173"/>
    </location>
</feature>
<protein>
    <submittedName>
        <fullName evidence="3">Uncharacterized protein LOC116221505</fullName>
    </submittedName>
</protein>
<dbReference type="OrthoDB" id="10483698at2759"/>
<organism evidence="2 3">
    <name type="scientific">Clupea harengus</name>
    <name type="common">Atlantic herring</name>
    <dbReference type="NCBI Taxonomy" id="7950"/>
    <lineage>
        <taxon>Eukaryota</taxon>
        <taxon>Metazoa</taxon>
        <taxon>Chordata</taxon>
        <taxon>Craniata</taxon>
        <taxon>Vertebrata</taxon>
        <taxon>Euteleostomi</taxon>
        <taxon>Actinopterygii</taxon>
        <taxon>Neopterygii</taxon>
        <taxon>Teleostei</taxon>
        <taxon>Clupei</taxon>
        <taxon>Clupeiformes</taxon>
        <taxon>Clupeoidei</taxon>
        <taxon>Clupeidae</taxon>
        <taxon>Clupea</taxon>
    </lineage>
</organism>
<dbReference type="KEGG" id="char:116221505"/>
<name>A0A8M1KQ08_CLUHA</name>
<evidence type="ECO:0000313" key="2">
    <source>
        <dbReference type="Proteomes" id="UP000515152"/>
    </source>
</evidence>
<feature type="compositionally biased region" description="Low complexity" evidence="1">
    <location>
        <begin position="109"/>
        <end position="122"/>
    </location>
</feature>
<sequence length="289" mass="32362">MMDESNQNPQCYCYKCPIHQTGLPDEGLRMRTTHSSDNRTRQAVSENSQPEYLLEEICRPEEVEGLQAKRCGNRLVERLEGCPKPSAGQYRLTLGGVKHHPQHRRGGPSSDSSSPNSKSQMSEAAKTGGLHSPSKINDDFQFSKQKKDDYRSPQNLKREHKQTQTGSTTGIQGRDSTDADRPASTFLDVACQTNIRKVKSTRGYRPGYPGTGRERKASTAVNYTNTSNHLKETDDEVNYTNTSNHLKETDDKNACRHEGSCVRRLAVFTLAVGAIGFLAMNHQKYLNRQ</sequence>
<evidence type="ECO:0000256" key="1">
    <source>
        <dbReference type="SAM" id="MobiDB-lite"/>
    </source>
</evidence>
<dbReference type="RefSeq" id="XP_042564473.1">
    <property type="nucleotide sequence ID" value="XM_042708539.1"/>
</dbReference>
<evidence type="ECO:0000313" key="3">
    <source>
        <dbReference type="RefSeq" id="XP_042564473.1"/>
    </source>
</evidence>
<gene>
    <name evidence="3" type="primary">LOC116221505</name>
</gene>
<keyword evidence="2" id="KW-1185">Reference proteome</keyword>
<dbReference type="GeneID" id="116221505"/>
<accession>A0A8M1KQ08</accession>
<proteinExistence type="predicted"/>